<dbReference type="Proteomes" id="UP001328107">
    <property type="component" value="Unassembled WGS sequence"/>
</dbReference>
<dbReference type="InterPro" id="IPR036734">
    <property type="entry name" value="Neur_chan_lig-bd_sf"/>
</dbReference>
<name>A0AAN5CET9_9BILA</name>
<keyword evidence="1" id="KW-0812">Transmembrane</keyword>
<reference evidence="3" key="1">
    <citation type="submission" date="2022-10" db="EMBL/GenBank/DDBJ databases">
        <title>Genome assembly of Pristionchus species.</title>
        <authorList>
            <person name="Yoshida K."/>
            <person name="Sommer R.J."/>
        </authorList>
    </citation>
    <scope>NUCLEOTIDE SEQUENCE [LARGE SCALE GENOMIC DNA]</scope>
    <source>
        <strain evidence="3">RS5460</strain>
    </source>
</reference>
<evidence type="ECO:0008006" key="4">
    <source>
        <dbReference type="Google" id="ProtNLM"/>
    </source>
</evidence>
<dbReference type="GO" id="GO:0016020">
    <property type="term" value="C:membrane"/>
    <property type="evidence" value="ECO:0007669"/>
    <property type="project" value="InterPro"/>
</dbReference>
<dbReference type="PANTHER" id="PTHR18945">
    <property type="entry name" value="NEUROTRANSMITTER GATED ION CHANNEL"/>
    <property type="match status" value="1"/>
</dbReference>
<comment type="caution">
    <text evidence="2">The sequence shown here is derived from an EMBL/GenBank/DDBJ whole genome shotgun (WGS) entry which is preliminary data.</text>
</comment>
<feature type="transmembrane region" description="Helical" evidence="1">
    <location>
        <begin position="76"/>
        <end position="99"/>
    </location>
</feature>
<dbReference type="GO" id="GO:0005230">
    <property type="term" value="F:extracellular ligand-gated monoatomic ion channel activity"/>
    <property type="evidence" value="ECO:0007669"/>
    <property type="project" value="InterPro"/>
</dbReference>
<evidence type="ECO:0000256" key="1">
    <source>
        <dbReference type="SAM" id="Phobius"/>
    </source>
</evidence>
<proteinExistence type="predicted"/>
<feature type="non-terminal residue" evidence="2">
    <location>
        <position position="108"/>
    </location>
</feature>
<accession>A0AAN5CET9</accession>
<sequence length="108" mass="12109">RVEYFPFDSQTCKLRHTSPIASSDEIRLVVGDMPGAVYGNAEWVPFKPLSMEVTSYEESGEQRDELILSFSFSRNFVYYLIVSVVPYMILSLLSVAGAFKAEAATEIV</sequence>
<dbReference type="AlphaFoldDB" id="A0AAN5CET9"/>
<protein>
    <recommendedName>
        <fullName evidence="4">Transmembrane ion channel</fullName>
    </recommendedName>
</protein>
<evidence type="ECO:0000313" key="2">
    <source>
        <dbReference type="EMBL" id="GMR41072.1"/>
    </source>
</evidence>
<dbReference type="SUPFAM" id="SSF63712">
    <property type="entry name" value="Nicotinic receptor ligand binding domain-like"/>
    <property type="match status" value="1"/>
</dbReference>
<keyword evidence="3" id="KW-1185">Reference proteome</keyword>
<keyword evidence="1" id="KW-0472">Membrane</keyword>
<keyword evidence="1" id="KW-1133">Transmembrane helix</keyword>
<dbReference type="GO" id="GO:0004888">
    <property type="term" value="F:transmembrane signaling receptor activity"/>
    <property type="evidence" value="ECO:0007669"/>
    <property type="project" value="InterPro"/>
</dbReference>
<dbReference type="EMBL" id="BTRK01000003">
    <property type="protein sequence ID" value="GMR41072.1"/>
    <property type="molecule type" value="Genomic_DNA"/>
</dbReference>
<evidence type="ECO:0000313" key="3">
    <source>
        <dbReference type="Proteomes" id="UP001328107"/>
    </source>
</evidence>
<dbReference type="InterPro" id="IPR006201">
    <property type="entry name" value="Neur_channel"/>
</dbReference>
<feature type="non-terminal residue" evidence="2">
    <location>
        <position position="1"/>
    </location>
</feature>
<dbReference type="Gene3D" id="2.70.170.10">
    <property type="entry name" value="Neurotransmitter-gated ion-channel ligand-binding domain"/>
    <property type="match status" value="1"/>
</dbReference>
<organism evidence="2 3">
    <name type="scientific">Pristionchus mayeri</name>
    <dbReference type="NCBI Taxonomy" id="1317129"/>
    <lineage>
        <taxon>Eukaryota</taxon>
        <taxon>Metazoa</taxon>
        <taxon>Ecdysozoa</taxon>
        <taxon>Nematoda</taxon>
        <taxon>Chromadorea</taxon>
        <taxon>Rhabditida</taxon>
        <taxon>Rhabditina</taxon>
        <taxon>Diplogasteromorpha</taxon>
        <taxon>Diplogasteroidea</taxon>
        <taxon>Neodiplogasteridae</taxon>
        <taxon>Pristionchus</taxon>
    </lineage>
</organism>
<gene>
    <name evidence="2" type="ORF">PMAYCL1PPCAC_11267</name>
</gene>